<dbReference type="SUPFAM" id="SSF56672">
    <property type="entry name" value="DNA/RNA polymerases"/>
    <property type="match status" value="1"/>
</dbReference>
<reference evidence="2" key="1">
    <citation type="journal article" date="2011" name="Science">
        <title>The plant cell wall-decomposing machinery underlies the functional diversity of forest fungi.</title>
        <authorList>
            <person name="Eastwood D.C."/>
            <person name="Floudas D."/>
            <person name="Binder M."/>
            <person name="Majcherczyk A."/>
            <person name="Schneider P."/>
            <person name="Aerts A."/>
            <person name="Asiegbu F.O."/>
            <person name="Baker S.E."/>
            <person name="Barry K."/>
            <person name="Bendiksby M."/>
            <person name="Blumentritt M."/>
            <person name="Coutinho P.M."/>
            <person name="Cullen D."/>
            <person name="de Vries R.P."/>
            <person name="Gathman A."/>
            <person name="Goodell B."/>
            <person name="Henrissat B."/>
            <person name="Ihrmark K."/>
            <person name="Kauserud H."/>
            <person name="Kohler A."/>
            <person name="LaButti K."/>
            <person name="Lapidus A."/>
            <person name="Lavin J.L."/>
            <person name="Lee Y.-H."/>
            <person name="Lindquist E."/>
            <person name="Lilly W."/>
            <person name="Lucas S."/>
            <person name="Morin E."/>
            <person name="Murat C."/>
            <person name="Oguiza J.A."/>
            <person name="Park J."/>
            <person name="Pisabarro A.G."/>
            <person name="Riley R."/>
            <person name="Rosling A."/>
            <person name="Salamov A."/>
            <person name="Schmidt O."/>
            <person name="Schmutz J."/>
            <person name="Skrede I."/>
            <person name="Stenlid J."/>
            <person name="Wiebenga A."/>
            <person name="Xie X."/>
            <person name="Kuees U."/>
            <person name="Hibbett D.S."/>
            <person name="Hoffmeister D."/>
            <person name="Hoegberg N."/>
            <person name="Martin F."/>
            <person name="Grigoriev I.V."/>
            <person name="Watkinson S.C."/>
        </authorList>
    </citation>
    <scope>NUCLEOTIDE SEQUENCE [LARGE SCALE GENOMIC DNA]</scope>
    <source>
        <strain evidence="2">strain S7.3</strain>
    </source>
</reference>
<name>F8PKQ7_SERL3</name>
<keyword evidence="2" id="KW-1185">Reference proteome</keyword>
<feature type="non-terminal residue" evidence="1">
    <location>
        <position position="1"/>
    </location>
</feature>
<dbReference type="EMBL" id="GL945475">
    <property type="protein sequence ID" value="EGO03604.1"/>
    <property type="molecule type" value="Genomic_DNA"/>
</dbReference>
<proteinExistence type="predicted"/>
<dbReference type="InterPro" id="IPR043502">
    <property type="entry name" value="DNA/RNA_pol_sf"/>
</dbReference>
<evidence type="ECO:0000313" key="1">
    <source>
        <dbReference type="EMBL" id="EGO03604.1"/>
    </source>
</evidence>
<feature type="non-terminal residue" evidence="1">
    <location>
        <position position="66"/>
    </location>
</feature>
<accession>F8PKQ7</accession>
<evidence type="ECO:0000313" key="2">
    <source>
        <dbReference type="Proteomes" id="UP000008063"/>
    </source>
</evidence>
<dbReference type="AlphaFoldDB" id="F8PKQ7"/>
<organism evidence="2">
    <name type="scientific">Serpula lacrymans var. lacrymans (strain S7.3)</name>
    <name type="common">Dry rot fungus</name>
    <dbReference type="NCBI Taxonomy" id="936435"/>
    <lineage>
        <taxon>Eukaryota</taxon>
        <taxon>Fungi</taxon>
        <taxon>Dikarya</taxon>
        <taxon>Basidiomycota</taxon>
        <taxon>Agaricomycotina</taxon>
        <taxon>Agaricomycetes</taxon>
        <taxon>Agaricomycetidae</taxon>
        <taxon>Boletales</taxon>
        <taxon>Coniophorineae</taxon>
        <taxon>Serpulaceae</taxon>
        <taxon>Serpula</taxon>
    </lineage>
</organism>
<sequence>PGTRRFIWEHAIDVHRIMHRVDHAGRTFSGKKTQLCCPQVVIVGQVCCPEGRLPDSTKVDKILKWP</sequence>
<dbReference type="STRING" id="936435.F8PKQ7"/>
<dbReference type="OrthoDB" id="3193212at2759"/>
<dbReference type="InParanoid" id="F8PKQ7"/>
<dbReference type="Proteomes" id="UP000008063">
    <property type="component" value="Unassembled WGS sequence"/>
</dbReference>
<dbReference type="OMA" id="HMETINQ"/>
<protein>
    <submittedName>
        <fullName evidence="1">Uncharacterized protein</fullName>
    </submittedName>
</protein>
<dbReference type="HOGENOM" id="CLU_142394_1_0_1"/>
<gene>
    <name evidence="1" type="ORF">SERLA73DRAFT_18171</name>
</gene>